<accession>A0A9N8H7D5</accession>
<dbReference type="AlphaFoldDB" id="A0A9N8H7D5"/>
<dbReference type="EMBL" id="CAICTM010000199">
    <property type="protein sequence ID" value="CAB9504548.1"/>
    <property type="molecule type" value="Genomic_DNA"/>
</dbReference>
<feature type="signal peptide" evidence="1">
    <location>
        <begin position="1"/>
        <end position="21"/>
    </location>
</feature>
<sequence length="397" mass="43472">MKISVFSIIIAGLLALPEGKAQDSGFGACFSTSNCGGVYPDQAIFDTTLEDCVLTEGASFGILQDGEPHCVQFTYHVVVDGERRALGAAKGPDQTQALSALQKSRILEGEDEDEDEDKDRGWWDSIVEVVKEIGKTIREVVKEIGKTIREVVKDAKEVIYKICENDDILITENKETKTSILRIKTPQAGNSDNNDRRLRSFHDIQPGCAYFCSCGGIIGEPHIKQLLGGWFDYHGECDMVFSHAPNFGNGIGLDIHARTKIRYAYSYILSASIRIGNEILEIAGWGDYILNGVGAADLTEATLEGYPIASIQLNKKQHSFLIDLGGNVTLSINTNKDIVSIKLNPGEGYRSPEMHEWFGNSSGLMGSISSGKKLARDGVTVIEDPNEFGQEWQVNDG</sequence>
<evidence type="ECO:0000313" key="2">
    <source>
        <dbReference type="EMBL" id="CAB9504548.1"/>
    </source>
</evidence>
<name>A0A9N8H7D5_9STRA</name>
<keyword evidence="1" id="KW-0732">Signal</keyword>
<gene>
    <name evidence="2" type="ORF">SEMRO_200_G084830.1</name>
</gene>
<evidence type="ECO:0000313" key="3">
    <source>
        <dbReference type="Proteomes" id="UP001153069"/>
    </source>
</evidence>
<evidence type="ECO:0008006" key="4">
    <source>
        <dbReference type="Google" id="ProtNLM"/>
    </source>
</evidence>
<dbReference type="Proteomes" id="UP001153069">
    <property type="component" value="Unassembled WGS sequence"/>
</dbReference>
<comment type="caution">
    <text evidence="2">The sequence shown here is derived from an EMBL/GenBank/DDBJ whole genome shotgun (WGS) entry which is preliminary data.</text>
</comment>
<feature type="chain" id="PRO_5040483458" description="VWFD domain-containing protein" evidence="1">
    <location>
        <begin position="22"/>
        <end position="397"/>
    </location>
</feature>
<organism evidence="2 3">
    <name type="scientific">Seminavis robusta</name>
    <dbReference type="NCBI Taxonomy" id="568900"/>
    <lineage>
        <taxon>Eukaryota</taxon>
        <taxon>Sar</taxon>
        <taxon>Stramenopiles</taxon>
        <taxon>Ochrophyta</taxon>
        <taxon>Bacillariophyta</taxon>
        <taxon>Bacillariophyceae</taxon>
        <taxon>Bacillariophycidae</taxon>
        <taxon>Naviculales</taxon>
        <taxon>Naviculaceae</taxon>
        <taxon>Seminavis</taxon>
    </lineage>
</organism>
<reference evidence="2" key="1">
    <citation type="submission" date="2020-06" db="EMBL/GenBank/DDBJ databases">
        <authorList>
            <consortium name="Plant Systems Biology data submission"/>
        </authorList>
    </citation>
    <scope>NUCLEOTIDE SEQUENCE</scope>
    <source>
        <strain evidence="2">D6</strain>
    </source>
</reference>
<protein>
    <recommendedName>
        <fullName evidence="4">VWFD domain-containing protein</fullName>
    </recommendedName>
</protein>
<keyword evidence="3" id="KW-1185">Reference proteome</keyword>
<proteinExistence type="predicted"/>
<evidence type="ECO:0000256" key="1">
    <source>
        <dbReference type="SAM" id="SignalP"/>
    </source>
</evidence>